<dbReference type="GO" id="GO:0070300">
    <property type="term" value="F:phosphatidic acid binding"/>
    <property type="evidence" value="ECO:0007669"/>
    <property type="project" value="InterPro"/>
</dbReference>
<dbReference type="AlphaFoldDB" id="A0A1E5UNI5"/>
<gene>
    <name evidence="2" type="ORF">BAE44_0024552</name>
</gene>
<keyword evidence="3" id="KW-1185">Reference proteome</keyword>
<protein>
    <submittedName>
        <fullName evidence="2">Uncharacterized protein</fullName>
    </submittedName>
</protein>
<sequence length="384" mass="43259">MAPAEAGDFLLDEDDDDFFGEYNPHPYLGGYDIAATFGTPFPPSANTCYPVSSSAAAATVPTAPSSPSPTPEPEEPYGDEEAPREPVHESPEVFPNGAATEGKARRGGRRRGFWKKCVRGLDYLFGYKDPYAEQRIGVDSYVAPVYASRKESGEDALAVEVEMPPPADLSWHSNYRDDANTYGQSMSNSYYTPFAQSYGLPGVLGKPDWFPNFSYSEYHQAEEFQHEALLSYNVEHTTSGQPIHCYHHCYKQPLNVQVEPPEPLSSQRLEYFEHFSTYCDQSDVHILETPAHAYNIQSYTPISDVPLEPFKPSWPQNWGLYDAYMQGGALENDTVESRTHFKFYLACEQKPFQWEWLSPKSKEVLAHLVHKQAGKENQTKHPPS</sequence>
<feature type="compositionally biased region" description="Basic and acidic residues" evidence="1">
    <location>
        <begin position="81"/>
        <end position="91"/>
    </location>
</feature>
<dbReference type="PANTHER" id="PTHR33971:SF7">
    <property type="match status" value="1"/>
</dbReference>
<accession>A0A1E5UNI5</accession>
<organism evidence="2 3">
    <name type="scientific">Dichanthelium oligosanthes</name>
    <dbReference type="NCBI Taxonomy" id="888268"/>
    <lineage>
        <taxon>Eukaryota</taxon>
        <taxon>Viridiplantae</taxon>
        <taxon>Streptophyta</taxon>
        <taxon>Embryophyta</taxon>
        <taxon>Tracheophyta</taxon>
        <taxon>Spermatophyta</taxon>
        <taxon>Magnoliopsida</taxon>
        <taxon>Liliopsida</taxon>
        <taxon>Poales</taxon>
        <taxon>Poaceae</taxon>
        <taxon>PACMAD clade</taxon>
        <taxon>Panicoideae</taxon>
        <taxon>Panicodae</taxon>
        <taxon>Paniceae</taxon>
        <taxon>Dichantheliinae</taxon>
        <taxon>Dichanthelium</taxon>
    </lineage>
</organism>
<proteinExistence type="predicted"/>
<name>A0A1E5UNI5_9POAL</name>
<dbReference type="PANTHER" id="PTHR33971">
    <property type="entry name" value="OS06G0232000 PROTEIN"/>
    <property type="match status" value="1"/>
</dbReference>
<feature type="region of interest" description="Disordered" evidence="1">
    <location>
        <begin position="1"/>
        <end position="21"/>
    </location>
</feature>
<reference evidence="2 3" key="1">
    <citation type="submission" date="2016-09" db="EMBL/GenBank/DDBJ databases">
        <title>The draft genome of Dichanthelium oligosanthes: A C3 panicoid grass species.</title>
        <authorList>
            <person name="Studer A.J."/>
            <person name="Schnable J.C."/>
            <person name="Brutnell T.P."/>
        </authorList>
    </citation>
    <scope>NUCLEOTIDE SEQUENCE [LARGE SCALE GENOMIC DNA]</scope>
    <source>
        <strain evidence="3">cv. Kellogg 1175</strain>
        <tissue evidence="2">Leaf</tissue>
    </source>
</reference>
<dbReference type="EMBL" id="LWDX02070065">
    <property type="protein sequence ID" value="OEL14432.1"/>
    <property type="molecule type" value="Genomic_DNA"/>
</dbReference>
<feature type="compositionally biased region" description="Low complexity" evidence="1">
    <location>
        <begin position="50"/>
        <end position="63"/>
    </location>
</feature>
<dbReference type="Proteomes" id="UP000095767">
    <property type="component" value="Unassembled WGS sequence"/>
</dbReference>
<evidence type="ECO:0000313" key="3">
    <source>
        <dbReference type="Proteomes" id="UP000095767"/>
    </source>
</evidence>
<evidence type="ECO:0000313" key="2">
    <source>
        <dbReference type="EMBL" id="OEL14432.1"/>
    </source>
</evidence>
<evidence type="ECO:0000256" key="1">
    <source>
        <dbReference type="SAM" id="MobiDB-lite"/>
    </source>
</evidence>
<dbReference type="OrthoDB" id="768992at2759"/>
<comment type="caution">
    <text evidence="2">The sequence shown here is derived from an EMBL/GenBank/DDBJ whole genome shotgun (WGS) entry which is preliminary data.</text>
</comment>
<feature type="region of interest" description="Disordered" evidence="1">
    <location>
        <begin position="48"/>
        <end position="105"/>
    </location>
</feature>
<feature type="compositionally biased region" description="Acidic residues" evidence="1">
    <location>
        <begin position="10"/>
        <end position="19"/>
    </location>
</feature>
<dbReference type="InterPro" id="IPR038943">
    <property type="entry name" value="PLDrp1-like"/>
</dbReference>